<dbReference type="EMBL" id="ALJK01000028">
    <property type="protein sequence ID" value="EJN85935.1"/>
    <property type="molecule type" value="Genomic_DNA"/>
</dbReference>
<keyword evidence="2" id="KW-0812">Transmembrane</keyword>
<evidence type="ECO:0000313" key="4">
    <source>
        <dbReference type="Proteomes" id="UP000007814"/>
    </source>
</evidence>
<feature type="transmembrane region" description="Helical" evidence="2">
    <location>
        <begin position="412"/>
        <end position="437"/>
    </location>
</feature>
<feature type="transmembrane region" description="Helical" evidence="2">
    <location>
        <begin position="260"/>
        <end position="288"/>
    </location>
</feature>
<feature type="transmembrane region" description="Helical" evidence="2">
    <location>
        <begin position="300"/>
        <end position="321"/>
    </location>
</feature>
<name>J2ZTK1_ACTNH</name>
<gene>
    <name evidence="3" type="ORF">HMPREF1129_1584</name>
</gene>
<feature type="transmembrane region" description="Helical" evidence="2">
    <location>
        <begin position="46"/>
        <end position="68"/>
    </location>
</feature>
<sequence>MLSASSRAVLTALPRSWTRTDEPPTQRSPTTASPRRHQNKGGTMSLARTLFIVLPVVAAALAVLIFVADRIHRRPIIGAGLVMGAIGFVPVWVMIPVEPNVPPATLACFLVIVALLPGFSWRLTSGDLMVATAWGLVGLSVAAATPLNYVLSDVVFGALPAYLAGRLLVERLGLRRMAEVLAVVWVMVSVLALFEAVTTVNPFSYITVHNNLYEEWAPPLARGSLTRVEGAFGHPSPWGCAWRRGLPLILATRWRPGYRIAAGALVLGATIPTFSRTAIACAVIAVILSLMQVHTNIPALWRMSFLMVLVGVGSVLLPYVLGVFDSAGREQEDSAVYRGDILVLVRQLKPLGLSSAYQKSGDSVAWGGYTSIDNHLLLTALRFGWIPVVLVMAGLLVYLARAFVQRSNPAQIALLSLIPAYGTVAFITQIGTVMWLIAGMAASAQVSVLLESRNNTAGGGVGVVAGHDNPWNRIRSGDWSRRAFAGRPVRSAVHATDGAEARSH</sequence>
<evidence type="ECO:0000256" key="1">
    <source>
        <dbReference type="SAM" id="MobiDB-lite"/>
    </source>
</evidence>
<reference evidence="3 4" key="1">
    <citation type="submission" date="2012-07" db="EMBL/GenBank/DDBJ databases">
        <authorList>
            <person name="Durkin A.S."/>
            <person name="McCorrison J."/>
            <person name="Torralba M."/>
            <person name="Gillis M."/>
            <person name="Methe B."/>
            <person name="Sutton G."/>
            <person name="Nelson K.E."/>
        </authorList>
    </citation>
    <scope>NUCLEOTIDE SEQUENCE [LARGE SCALE GENOMIC DNA]</scope>
    <source>
        <strain evidence="4">ATCC 12104 / DSM 43013 / CCUG 2238 / JCM 8349 / NCTC 10301 / Howell 279</strain>
    </source>
</reference>
<protein>
    <submittedName>
        <fullName evidence="3">Putative membrane protein</fullName>
    </submittedName>
</protein>
<feature type="transmembrane region" description="Helical" evidence="2">
    <location>
        <begin position="128"/>
        <end position="144"/>
    </location>
</feature>
<evidence type="ECO:0000256" key="2">
    <source>
        <dbReference type="SAM" id="Phobius"/>
    </source>
</evidence>
<accession>J2ZTK1</accession>
<keyword evidence="2" id="KW-0472">Membrane</keyword>
<organism evidence="3 4">
    <name type="scientific">Actinomyces naeslundii (strain ATCC 12104 / DSM 43013 / CCUG 2238 / JCM 8349 / NCTC 10301 / Howell 279)</name>
    <dbReference type="NCBI Taxonomy" id="1115803"/>
    <lineage>
        <taxon>Bacteria</taxon>
        <taxon>Bacillati</taxon>
        <taxon>Actinomycetota</taxon>
        <taxon>Actinomycetes</taxon>
        <taxon>Actinomycetales</taxon>
        <taxon>Actinomycetaceae</taxon>
        <taxon>Actinomyces</taxon>
    </lineage>
</organism>
<feature type="transmembrane region" description="Helical" evidence="2">
    <location>
        <begin position="101"/>
        <end position="121"/>
    </location>
</feature>
<feature type="region of interest" description="Disordered" evidence="1">
    <location>
        <begin position="14"/>
        <end position="41"/>
    </location>
</feature>
<dbReference type="AlphaFoldDB" id="J2ZTK1"/>
<evidence type="ECO:0000313" key="3">
    <source>
        <dbReference type="EMBL" id="EJN85935.1"/>
    </source>
</evidence>
<dbReference type="Proteomes" id="UP000007814">
    <property type="component" value="Unassembled WGS sequence"/>
</dbReference>
<proteinExistence type="predicted"/>
<feature type="transmembrane region" description="Helical" evidence="2">
    <location>
        <begin position="181"/>
        <end position="206"/>
    </location>
</feature>
<feature type="transmembrane region" description="Helical" evidence="2">
    <location>
        <begin position="383"/>
        <end position="400"/>
    </location>
</feature>
<dbReference type="eggNOG" id="ENOG5030EQS">
    <property type="taxonomic scope" value="Bacteria"/>
</dbReference>
<keyword evidence="2" id="KW-1133">Transmembrane helix</keyword>
<feature type="transmembrane region" description="Helical" evidence="2">
    <location>
        <begin position="75"/>
        <end position="95"/>
    </location>
</feature>
<dbReference type="PATRIC" id="fig|1115803.3.peg.337"/>
<comment type="caution">
    <text evidence="3">The sequence shown here is derived from an EMBL/GenBank/DDBJ whole genome shotgun (WGS) entry which is preliminary data.</text>
</comment>